<evidence type="ECO:0000313" key="2">
    <source>
        <dbReference type="Proteomes" id="UP001152795"/>
    </source>
</evidence>
<dbReference type="Proteomes" id="UP001152795">
    <property type="component" value="Unassembled WGS sequence"/>
</dbReference>
<reference evidence="1" key="1">
    <citation type="submission" date="2020-04" db="EMBL/GenBank/DDBJ databases">
        <authorList>
            <person name="Alioto T."/>
            <person name="Alioto T."/>
            <person name="Gomez Garrido J."/>
        </authorList>
    </citation>
    <scope>NUCLEOTIDE SEQUENCE</scope>
    <source>
        <strain evidence="1">A484AB</strain>
    </source>
</reference>
<comment type="caution">
    <text evidence="1">The sequence shown here is derived from an EMBL/GenBank/DDBJ whole genome shotgun (WGS) entry which is preliminary data.</text>
</comment>
<dbReference type="AlphaFoldDB" id="A0A7D9KWI8"/>
<name>A0A7D9KWI8_PARCT</name>
<protein>
    <submittedName>
        <fullName evidence="1">Uncharacterized protein</fullName>
    </submittedName>
</protein>
<keyword evidence="2" id="KW-1185">Reference proteome</keyword>
<sequence length="94" mass="10587">MINDLVLPTCNYWKYVDDLTASEVIAKYGSSTIQSDLDYISPWSSANYMKLNAKKCKELRVCFFRDTPVLEPLTIDGIPIDVVDCHKVLGSVNP</sequence>
<dbReference type="EMBL" id="CACRXK020011560">
    <property type="protein sequence ID" value="CAB4021668.1"/>
    <property type="molecule type" value="Genomic_DNA"/>
</dbReference>
<proteinExistence type="predicted"/>
<evidence type="ECO:0000313" key="1">
    <source>
        <dbReference type="EMBL" id="CAB4021668.1"/>
    </source>
</evidence>
<gene>
    <name evidence="1" type="ORF">PACLA_8A078882</name>
</gene>
<organism evidence="1 2">
    <name type="scientific">Paramuricea clavata</name>
    <name type="common">Red gorgonian</name>
    <name type="synonym">Violescent sea-whip</name>
    <dbReference type="NCBI Taxonomy" id="317549"/>
    <lineage>
        <taxon>Eukaryota</taxon>
        <taxon>Metazoa</taxon>
        <taxon>Cnidaria</taxon>
        <taxon>Anthozoa</taxon>
        <taxon>Octocorallia</taxon>
        <taxon>Malacalcyonacea</taxon>
        <taxon>Plexauridae</taxon>
        <taxon>Paramuricea</taxon>
    </lineage>
</organism>
<accession>A0A7D9KWI8</accession>